<gene>
    <name evidence="1" type="ORF">XYCOK13_23130</name>
</gene>
<comment type="caution">
    <text evidence="1">The sequence shown here is derived from an EMBL/GenBank/DDBJ whole genome shotgun (WGS) entry which is preliminary data.</text>
</comment>
<evidence type="ECO:0000313" key="1">
    <source>
        <dbReference type="EMBL" id="GIQ69489.1"/>
    </source>
</evidence>
<keyword evidence="2" id="KW-1185">Reference proteome</keyword>
<dbReference type="EMBL" id="BOVK01000028">
    <property type="protein sequence ID" value="GIQ69489.1"/>
    <property type="molecule type" value="Genomic_DNA"/>
</dbReference>
<dbReference type="Proteomes" id="UP000677918">
    <property type="component" value="Unassembled WGS sequence"/>
</dbReference>
<accession>A0A8J4H613</accession>
<name>A0A8J4H613_9BACL</name>
<protein>
    <submittedName>
        <fullName evidence="1">Uncharacterized protein</fullName>
    </submittedName>
</protein>
<proteinExistence type="predicted"/>
<organism evidence="1 2">
    <name type="scientific">Xylanibacillus composti</name>
    <dbReference type="NCBI Taxonomy" id="1572762"/>
    <lineage>
        <taxon>Bacteria</taxon>
        <taxon>Bacillati</taxon>
        <taxon>Bacillota</taxon>
        <taxon>Bacilli</taxon>
        <taxon>Bacillales</taxon>
        <taxon>Paenibacillaceae</taxon>
        <taxon>Xylanibacillus</taxon>
    </lineage>
</organism>
<evidence type="ECO:0000313" key="2">
    <source>
        <dbReference type="Proteomes" id="UP000677918"/>
    </source>
</evidence>
<dbReference type="AlphaFoldDB" id="A0A8J4H613"/>
<reference evidence="1" key="1">
    <citation type="submission" date="2021-04" db="EMBL/GenBank/DDBJ databases">
        <title>Draft genome sequence of Xylanibacillus composti strain K13.</title>
        <authorList>
            <person name="Uke A."/>
            <person name="Chhe C."/>
            <person name="Baramee S."/>
            <person name="Kosugi A."/>
        </authorList>
    </citation>
    <scope>NUCLEOTIDE SEQUENCE</scope>
    <source>
        <strain evidence="1">K13</strain>
    </source>
</reference>
<sequence>MTRKSKRVCFKHGKPVFFSTNRAAGLEGRIAGHWFRMELGPFEFIALKGRKAAGLDKGVTKCKPVREWAKLNALATVTVYSTKEICAEVMASRSRIMSSTGGDLGTKKLRSLISAFYTIRMNT</sequence>